<dbReference type="KEGG" id="foc:127751944"/>
<dbReference type="Proteomes" id="UP000504606">
    <property type="component" value="Unplaced"/>
</dbReference>
<dbReference type="AlphaFoldDB" id="A0A9C6XAM6"/>
<dbReference type="RefSeq" id="XP_052132234.1">
    <property type="nucleotide sequence ID" value="XM_052276274.1"/>
</dbReference>
<dbReference type="InterPro" id="IPR058666">
    <property type="entry name" value="SASH1/NUB1_homeodomain"/>
</dbReference>
<sequence length="103" mass="11734">LSFVLTLTSVLTSSHTWSIHCVCDGPANKPFCLFLQDGERGYLDGLASRYADLYRTHYADVLEHLEQLRRREWADMSPRIRVLGMESPTTPTSQPIYVPGKYS</sequence>
<organism evidence="4 5">
    <name type="scientific">Frankliniella occidentalis</name>
    <name type="common">Western flower thrips</name>
    <name type="synonym">Euthrips occidentalis</name>
    <dbReference type="NCBI Taxonomy" id="133901"/>
    <lineage>
        <taxon>Eukaryota</taxon>
        <taxon>Metazoa</taxon>
        <taxon>Ecdysozoa</taxon>
        <taxon>Arthropoda</taxon>
        <taxon>Hexapoda</taxon>
        <taxon>Insecta</taxon>
        <taxon>Pterygota</taxon>
        <taxon>Neoptera</taxon>
        <taxon>Paraneoptera</taxon>
        <taxon>Thysanoptera</taxon>
        <taxon>Terebrantia</taxon>
        <taxon>Thripoidea</taxon>
        <taxon>Thripidae</taxon>
        <taxon>Frankliniella</taxon>
    </lineage>
</organism>
<evidence type="ECO:0000313" key="4">
    <source>
        <dbReference type="Proteomes" id="UP000504606"/>
    </source>
</evidence>
<evidence type="ECO:0000256" key="1">
    <source>
        <dbReference type="SAM" id="MobiDB-lite"/>
    </source>
</evidence>
<accession>A0A9C6XAM6</accession>
<feature type="domain" description="SASH1/NUB1 homeodomain-like" evidence="3">
    <location>
        <begin position="36"/>
        <end position="77"/>
    </location>
</feature>
<feature type="signal peptide" evidence="2">
    <location>
        <begin position="1"/>
        <end position="16"/>
    </location>
</feature>
<keyword evidence="4" id="KW-1185">Reference proteome</keyword>
<dbReference type="GeneID" id="127751944"/>
<gene>
    <name evidence="5" type="primary">LOC127751944</name>
</gene>
<keyword evidence="2" id="KW-0732">Signal</keyword>
<reference evidence="5" key="1">
    <citation type="submission" date="2025-08" db="UniProtKB">
        <authorList>
            <consortium name="RefSeq"/>
        </authorList>
    </citation>
    <scope>IDENTIFICATION</scope>
    <source>
        <tissue evidence="5">Whole organism</tissue>
    </source>
</reference>
<name>A0A9C6XAM6_FRAOC</name>
<proteinExistence type="predicted"/>
<feature type="chain" id="PRO_5039665841" evidence="2">
    <location>
        <begin position="17"/>
        <end position="103"/>
    </location>
</feature>
<evidence type="ECO:0000313" key="5">
    <source>
        <dbReference type="RefSeq" id="XP_052132234.1"/>
    </source>
</evidence>
<feature type="non-terminal residue" evidence="5">
    <location>
        <position position="1"/>
    </location>
</feature>
<evidence type="ECO:0000259" key="3">
    <source>
        <dbReference type="Pfam" id="PF26285"/>
    </source>
</evidence>
<dbReference type="OrthoDB" id="10047268at2759"/>
<feature type="region of interest" description="Disordered" evidence="1">
    <location>
        <begin position="84"/>
        <end position="103"/>
    </location>
</feature>
<dbReference type="Pfam" id="PF26285">
    <property type="entry name" value="SASH1_Homeodomain"/>
    <property type="match status" value="1"/>
</dbReference>
<protein>
    <submittedName>
        <fullName evidence="5">Uncharacterized protein LOC127751944</fullName>
    </submittedName>
</protein>
<evidence type="ECO:0000256" key="2">
    <source>
        <dbReference type="SAM" id="SignalP"/>
    </source>
</evidence>
<feature type="non-terminal residue" evidence="5">
    <location>
        <position position="103"/>
    </location>
</feature>